<proteinExistence type="predicted"/>
<evidence type="ECO:0000313" key="2">
    <source>
        <dbReference type="Proteomes" id="UP000717364"/>
    </source>
</evidence>
<dbReference type="Proteomes" id="UP000717364">
    <property type="component" value="Unassembled WGS sequence"/>
</dbReference>
<organism evidence="1 2">
    <name type="scientific">Leptothoe spongobia TAU-MAC 1115</name>
    <dbReference type="NCBI Taxonomy" id="1967444"/>
    <lineage>
        <taxon>Bacteria</taxon>
        <taxon>Bacillati</taxon>
        <taxon>Cyanobacteriota</taxon>
        <taxon>Cyanophyceae</taxon>
        <taxon>Nodosilineales</taxon>
        <taxon>Cymatolegaceae</taxon>
        <taxon>Leptothoe</taxon>
        <taxon>Leptothoe spongobia</taxon>
    </lineage>
</organism>
<evidence type="ECO:0000313" key="1">
    <source>
        <dbReference type="EMBL" id="MBT9316951.1"/>
    </source>
</evidence>
<comment type="caution">
    <text evidence="1">The sequence shown here is derived from an EMBL/GenBank/DDBJ whole genome shotgun (WGS) entry which is preliminary data.</text>
</comment>
<protein>
    <submittedName>
        <fullName evidence="1">Uncharacterized protein</fullName>
    </submittedName>
</protein>
<dbReference type="AlphaFoldDB" id="A0A947DHE2"/>
<dbReference type="InterPro" id="IPR055643">
    <property type="entry name" value="DUF7219"/>
</dbReference>
<dbReference type="RefSeq" id="WP_215610018.1">
    <property type="nucleotide sequence ID" value="NZ_JADOES010000036.1"/>
</dbReference>
<reference evidence="1" key="1">
    <citation type="submission" date="2020-11" db="EMBL/GenBank/DDBJ databases">
        <authorList>
            <person name="Konstantinou D."/>
            <person name="Gkelis S."/>
            <person name="Popin R."/>
            <person name="Fewer D."/>
            <person name="Sivonen K."/>
        </authorList>
    </citation>
    <scope>NUCLEOTIDE SEQUENCE</scope>
    <source>
        <strain evidence="1">TAU-MAC 1115</strain>
    </source>
</reference>
<reference evidence="1" key="2">
    <citation type="journal article" date="2021" name="Mar. Drugs">
        <title>Genome Reduction and Secondary Metabolism of the Marine Sponge-Associated Cyanobacterium Leptothoe.</title>
        <authorList>
            <person name="Konstantinou D."/>
            <person name="Popin R.V."/>
            <person name="Fewer D.P."/>
            <person name="Sivonen K."/>
            <person name="Gkelis S."/>
        </authorList>
    </citation>
    <scope>NUCLEOTIDE SEQUENCE</scope>
    <source>
        <strain evidence="1">TAU-MAC 1115</strain>
    </source>
</reference>
<name>A0A947DHE2_9CYAN</name>
<dbReference type="Pfam" id="PF23856">
    <property type="entry name" value="DUF7219"/>
    <property type="match status" value="1"/>
</dbReference>
<dbReference type="EMBL" id="JADOES010000036">
    <property type="protein sequence ID" value="MBT9316951.1"/>
    <property type="molecule type" value="Genomic_DNA"/>
</dbReference>
<gene>
    <name evidence="1" type="ORF">IXB50_16095</name>
</gene>
<keyword evidence="2" id="KW-1185">Reference proteome</keyword>
<sequence>MVNRKTALHSMGFDVDYICALGTNGKLTSNEAYLEIKQLWKKLKKSKKELAIGTSDAPPEVF</sequence>
<accession>A0A947DHE2</accession>